<reference evidence="5" key="1">
    <citation type="submission" date="2021-01" db="EMBL/GenBank/DDBJ databases">
        <title>Whole genome shotgun sequence of Spirilliplanes yamanashiensis NBRC 15828.</title>
        <authorList>
            <person name="Komaki H."/>
            <person name="Tamura T."/>
        </authorList>
    </citation>
    <scope>NUCLEOTIDE SEQUENCE</scope>
    <source>
        <strain evidence="5">NBRC 15828</strain>
    </source>
</reference>
<dbReference type="GO" id="GO:0043565">
    <property type="term" value="F:sequence-specific DNA binding"/>
    <property type="evidence" value="ECO:0007669"/>
    <property type="project" value="InterPro"/>
</dbReference>
<dbReference type="AlphaFoldDB" id="A0A8J4DMJ3"/>
<dbReference type="InterPro" id="IPR018062">
    <property type="entry name" value="HTH_AraC-typ_CS"/>
</dbReference>
<evidence type="ECO:0000256" key="2">
    <source>
        <dbReference type="ARBA" id="ARBA00023125"/>
    </source>
</evidence>
<evidence type="ECO:0000259" key="4">
    <source>
        <dbReference type="PROSITE" id="PS01124"/>
    </source>
</evidence>
<dbReference type="PROSITE" id="PS01124">
    <property type="entry name" value="HTH_ARAC_FAMILY_2"/>
    <property type="match status" value="1"/>
</dbReference>
<dbReference type="Proteomes" id="UP000652013">
    <property type="component" value="Unassembled WGS sequence"/>
</dbReference>
<accession>A0A8J4DMJ3</accession>
<dbReference type="SMART" id="SM00342">
    <property type="entry name" value="HTH_ARAC"/>
    <property type="match status" value="1"/>
</dbReference>
<dbReference type="SUPFAM" id="SSF46689">
    <property type="entry name" value="Homeodomain-like"/>
    <property type="match status" value="1"/>
</dbReference>
<dbReference type="InterPro" id="IPR050204">
    <property type="entry name" value="AraC_XylS_family_regulators"/>
</dbReference>
<feature type="domain" description="HTH araC/xylS-type" evidence="4">
    <location>
        <begin position="225"/>
        <end position="326"/>
    </location>
</feature>
<gene>
    <name evidence="5" type="ORF">Sya03_58600</name>
</gene>
<evidence type="ECO:0000256" key="3">
    <source>
        <dbReference type="ARBA" id="ARBA00023163"/>
    </source>
</evidence>
<dbReference type="PANTHER" id="PTHR46796">
    <property type="entry name" value="HTH-TYPE TRANSCRIPTIONAL ACTIVATOR RHAS-RELATED"/>
    <property type="match status" value="1"/>
</dbReference>
<dbReference type="InterPro" id="IPR018060">
    <property type="entry name" value="HTH_AraC"/>
</dbReference>
<proteinExistence type="predicted"/>
<keyword evidence="2" id="KW-0238">DNA-binding</keyword>
<organism evidence="5 6">
    <name type="scientific">Spirilliplanes yamanashiensis</name>
    <dbReference type="NCBI Taxonomy" id="42233"/>
    <lineage>
        <taxon>Bacteria</taxon>
        <taxon>Bacillati</taxon>
        <taxon>Actinomycetota</taxon>
        <taxon>Actinomycetes</taxon>
        <taxon>Micromonosporales</taxon>
        <taxon>Micromonosporaceae</taxon>
        <taxon>Spirilliplanes</taxon>
    </lineage>
</organism>
<dbReference type="PANTHER" id="PTHR46796:SF12">
    <property type="entry name" value="HTH-TYPE DNA-BINDING TRANSCRIPTIONAL ACTIVATOR EUTR"/>
    <property type="match status" value="1"/>
</dbReference>
<evidence type="ECO:0000313" key="6">
    <source>
        <dbReference type="Proteomes" id="UP000652013"/>
    </source>
</evidence>
<dbReference type="Pfam" id="PF12833">
    <property type="entry name" value="HTH_18"/>
    <property type="match status" value="1"/>
</dbReference>
<dbReference type="Pfam" id="PF14525">
    <property type="entry name" value="AraC_binding_2"/>
    <property type="match status" value="1"/>
</dbReference>
<name>A0A8J4DMJ3_9ACTN</name>
<evidence type="ECO:0000313" key="5">
    <source>
        <dbReference type="EMBL" id="GIJ06508.1"/>
    </source>
</evidence>
<sequence length="327" mass="35239">MVDGRAAGRVSVRTNDVDQACDIVGEQFYPNRLDLLDPAQRLDAAFSVVRCGGVTVGDVRFGGDVRMRVGELGAYHVDLPLSGRLTWRQGRSRERLADTGRAGIFAPVGDTVLDRWEADCRLIAVKISRPVLEAELHRMTGKPLRGPLRLAAEMDVTGGPGRSWAWLARMLADEAGNDGSLADHPLVGPRLREGLVRGLLVAAGDRHRDGLTGPGPATAAPKSIRRAMAAVQDEPDHPYTVGRLAEIAGVSVRALQQGFRTHAATTPMGYVRDVRLGRAHRDLCAAAPGTVGVSEVAHRWGFVHLGRFAEQYRARYGVNPSATLRAG</sequence>
<comment type="caution">
    <text evidence="5">The sequence shown here is derived from an EMBL/GenBank/DDBJ whole genome shotgun (WGS) entry which is preliminary data.</text>
</comment>
<evidence type="ECO:0000256" key="1">
    <source>
        <dbReference type="ARBA" id="ARBA00023015"/>
    </source>
</evidence>
<protein>
    <submittedName>
        <fullName evidence="5">Transcriptional regulator</fullName>
    </submittedName>
</protein>
<dbReference type="InterPro" id="IPR035418">
    <property type="entry name" value="AraC-bd_2"/>
</dbReference>
<keyword evidence="1" id="KW-0805">Transcription regulation</keyword>
<dbReference type="GO" id="GO:0003700">
    <property type="term" value="F:DNA-binding transcription factor activity"/>
    <property type="evidence" value="ECO:0007669"/>
    <property type="project" value="InterPro"/>
</dbReference>
<dbReference type="InterPro" id="IPR009057">
    <property type="entry name" value="Homeodomain-like_sf"/>
</dbReference>
<keyword evidence="6" id="KW-1185">Reference proteome</keyword>
<keyword evidence="3" id="KW-0804">Transcription</keyword>
<dbReference type="Gene3D" id="1.10.10.60">
    <property type="entry name" value="Homeodomain-like"/>
    <property type="match status" value="1"/>
</dbReference>
<dbReference type="PROSITE" id="PS00041">
    <property type="entry name" value="HTH_ARAC_FAMILY_1"/>
    <property type="match status" value="1"/>
</dbReference>
<dbReference type="EMBL" id="BOOY01000042">
    <property type="protein sequence ID" value="GIJ06508.1"/>
    <property type="molecule type" value="Genomic_DNA"/>
</dbReference>